<organism evidence="3 4">
    <name type="scientific">Adiantum capillus-veneris</name>
    <name type="common">Maidenhair fern</name>
    <dbReference type="NCBI Taxonomy" id="13818"/>
    <lineage>
        <taxon>Eukaryota</taxon>
        <taxon>Viridiplantae</taxon>
        <taxon>Streptophyta</taxon>
        <taxon>Embryophyta</taxon>
        <taxon>Tracheophyta</taxon>
        <taxon>Polypodiopsida</taxon>
        <taxon>Polypodiidae</taxon>
        <taxon>Polypodiales</taxon>
        <taxon>Pteridineae</taxon>
        <taxon>Pteridaceae</taxon>
        <taxon>Vittarioideae</taxon>
        <taxon>Adiantum</taxon>
    </lineage>
</organism>
<dbReference type="InterPro" id="IPR002885">
    <property type="entry name" value="PPR_rpt"/>
</dbReference>
<keyword evidence="4" id="KW-1185">Reference proteome</keyword>
<dbReference type="Pfam" id="PF01535">
    <property type="entry name" value="PPR"/>
    <property type="match status" value="3"/>
</dbReference>
<dbReference type="NCBIfam" id="TIGR00756">
    <property type="entry name" value="PPR"/>
    <property type="match status" value="3"/>
</dbReference>
<dbReference type="Gene3D" id="1.25.40.10">
    <property type="entry name" value="Tetratricopeptide repeat domain"/>
    <property type="match status" value="2"/>
</dbReference>
<feature type="repeat" description="PPR" evidence="2">
    <location>
        <begin position="44"/>
        <end position="78"/>
    </location>
</feature>
<gene>
    <name evidence="3" type="ORF">GOP47_0020836</name>
</gene>
<sequence>MKCKGLQPNIETWNAVISGCAQNGYRQEAVRVLQQMQDVGIKPNNVTWNGMIAGFAQHGDVQEALQAFHQMQQVGMEPDQLTYISILKACYGVAATNYANLVLAQMTENGSGLDVVTGKSVIKAYTRCGSLHEVHKVFATAQEHGVEEWNSIILGYARHSKHELAMACFQKMRHEGVNPDLVTFTSLLSACSRSGLVEEGGHHFLLMTAEYGLMPIQEHVNCMIDLLGRSGSLMEAEDLLWTMPFCPDNEAWRSLLAHCRIHSKIKLGDQCYGSVVAVDEKDIVGSGRTYKHFWQC</sequence>
<feature type="repeat" description="PPR" evidence="2">
    <location>
        <begin position="145"/>
        <end position="179"/>
    </location>
</feature>
<dbReference type="EMBL" id="JABFUD020000020">
    <property type="protein sequence ID" value="KAI5064166.1"/>
    <property type="molecule type" value="Genomic_DNA"/>
</dbReference>
<dbReference type="Pfam" id="PF13041">
    <property type="entry name" value="PPR_2"/>
    <property type="match status" value="2"/>
</dbReference>
<evidence type="ECO:0008006" key="5">
    <source>
        <dbReference type="Google" id="ProtNLM"/>
    </source>
</evidence>
<dbReference type="Proteomes" id="UP000886520">
    <property type="component" value="Chromosome 20"/>
</dbReference>
<dbReference type="GO" id="GO:0048731">
    <property type="term" value="P:system development"/>
    <property type="evidence" value="ECO:0007669"/>
    <property type="project" value="UniProtKB-ARBA"/>
</dbReference>
<comment type="caution">
    <text evidence="3">The sequence shown here is derived from an EMBL/GenBank/DDBJ whole genome shotgun (WGS) entry which is preliminary data.</text>
</comment>
<feature type="repeat" description="PPR" evidence="2">
    <location>
        <begin position="180"/>
        <end position="215"/>
    </location>
</feature>
<dbReference type="OrthoDB" id="185373at2759"/>
<dbReference type="PANTHER" id="PTHR47926">
    <property type="entry name" value="PENTATRICOPEPTIDE REPEAT-CONTAINING PROTEIN"/>
    <property type="match status" value="1"/>
</dbReference>
<dbReference type="AlphaFoldDB" id="A0A9D4Z930"/>
<reference evidence="3" key="1">
    <citation type="submission" date="2021-01" db="EMBL/GenBank/DDBJ databases">
        <title>Adiantum capillus-veneris genome.</title>
        <authorList>
            <person name="Fang Y."/>
            <person name="Liao Q."/>
        </authorList>
    </citation>
    <scope>NUCLEOTIDE SEQUENCE</scope>
    <source>
        <strain evidence="3">H3</strain>
        <tissue evidence="3">Leaf</tissue>
    </source>
</reference>
<dbReference type="InterPro" id="IPR011990">
    <property type="entry name" value="TPR-like_helical_dom_sf"/>
</dbReference>
<dbReference type="GO" id="GO:0003723">
    <property type="term" value="F:RNA binding"/>
    <property type="evidence" value="ECO:0007669"/>
    <property type="project" value="InterPro"/>
</dbReference>
<accession>A0A9D4Z930</accession>
<dbReference type="PROSITE" id="PS51375">
    <property type="entry name" value="PPR"/>
    <property type="match status" value="4"/>
</dbReference>
<name>A0A9D4Z930_ADICA</name>
<dbReference type="GO" id="GO:0009451">
    <property type="term" value="P:RNA modification"/>
    <property type="evidence" value="ECO:0007669"/>
    <property type="project" value="InterPro"/>
</dbReference>
<evidence type="ECO:0000313" key="4">
    <source>
        <dbReference type="Proteomes" id="UP000886520"/>
    </source>
</evidence>
<keyword evidence="1" id="KW-0677">Repeat</keyword>
<evidence type="ECO:0000256" key="1">
    <source>
        <dbReference type="ARBA" id="ARBA00022737"/>
    </source>
</evidence>
<evidence type="ECO:0000313" key="3">
    <source>
        <dbReference type="EMBL" id="KAI5064166.1"/>
    </source>
</evidence>
<protein>
    <recommendedName>
        <fullName evidence="5">Pentatricopeptide repeat-containing protein</fullName>
    </recommendedName>
</protein>
<feature type="repeat" description="PPR" evidence="2">
    <location>
        <begin position="9"/>
        <end position="43"/>
    </location>
</feature>
<dbReference type="FunFam" id="1.25.40.10:FF:000158">
    <property type="entry name" value="pentatricopeptide repeat-containing protein At2g33680"/>
    <property type="match status" value="1"/>
</dbReference>
<proteinExistence type="predicted"/>
<dbReference type="PANTHER" id="PTHR47926:SF533">
    <property type="entry name" value="DYW DOMAIN-CONTAINING PROTEIN"/>
    <property type="match status" value="1"/>
</dbReference>
<evidence type="ECO:0000256" key="2">
    <source>
        <dbReference type="PROSITE-ProRule" id="PRU00708"/>
    </source>
</evidence>
<dbReference type="InterPro" id="IPR046960">
    <property type="entry name" value="PPR_At4g14850-like_plant"/>
</dbReference>